<dbReference type="EMBL" id="NKXS01005029">
    <property type="protein sequence ID" value="PIN04720.1"/>
    <property type="molecule type" value="Genomic_DNA"/>
</dbReference>
<reference evidence="3" key="2">
    <citation type="journal article" date="2018" name="Gigascience">
        <title>Genome assembly of the Pink Ipe (Handroanthus impetiginosus, Bignoniaceae), a highly valued, ecologically keystone Neotropical timber forest tree.</title>
        <authorList>
            <person name="Silva-Junior O.B."/>
            <person name="Grattapaglia D."/>
            <person name="Novaes E."/>
            <person name="Collevatti R.G."/>
        </authorList>
    </citation>
    <scope>NUCLEOTIDE SEQUENCE [LARGE SCALE GENOMIC DNA]</scope>
    <source>
        <strain evidence="3">cv. UFG-1</strain>
    </source>
</reference>
<dbReference type="Proteomes" id="UP000231279">
    <property type="component" value="Unassembled WGS sequence"/>
</dbReference>
<proteinExistence type="predicted"/>
<comment type="caution">
    <text evidence="2">The sequence shown here is derived from an EMBL/GenBank/DDBJ whole genome shotgun (WGS) entry which is preliminary data.</text>
</comment>
<dbReference type="EMBL" id="NKXS01002423">
    <property type="protein sequence ID" value="PIN13711.1"/>
    <property type="molecule type" value="Genomic_DNA"/>
</dbReference>
<organism evidence="2 3">
    <name type="scientific">Handroanthus impetiginosus</name>
    <dbReference type="NCBI Taxonomy" id="429701"/>
    <lineage>
        <taxon>Eukaryota</taxon>
        <taxon>Viridiplantae</taxon>
        <taxon>Streptophyta</taxon>
        <taxon>Embryophyta</taxon>
        <taxon>Tracheophyta</taxon>
        <taxon>Spermatophyta</taxon>
        <taxon>Magnoliopsida</taxon>
        <taxon>eudicotyledons</taxon>
        <taxon>Gunneridae</taxon>
        <taxon>Pentapetalae</taxon>
        <taxon>asterids</taxon>
        <taxon>lamiids</taxon>
        <taxon>Lamiales</taxon>
        <taxon>Bignoniaceae</taxon>
        <taxon>Crescentiina</taxon>
        <taxon>Tabebuia alliance</taxon>
        <taxon>Handroanthus</taxon>
    </lineage>
</organism>
<keyword evidence="3" id="KW-1185">Reference proteome</keyword>
<reference evidence="2" key="3">
    <citation type="journal article" date="2018" name="Gigascience">
        <title>Genome assembly of the pink ipe (Handroanthus impetiginosus, Bignoniaceae), a highly-valued ecologically keystone neotropical timber forest tree.</title>
        <authorList>
            <person name="Silva-Junior O.B."/>
            <person name="Novaes E."/>
            <person name="Grattapaglia D."/>
            <person name="Collevatti R.G."/>
        </authorList>
    </citation>
    <scope>NUCLEOTIDE SEQUENCE [LARGE SCALE GENOMIC DNA]</scope>
    <source>
        <strain evidence="2">UFG-1</strain>
        <tissue evidence="2">Leaf</tissue>
    </source>
</reference>
<gene>
    <name evidence="2" type="ORF">CDL12_13661</name>
    <name evidence="1" type="ORF">CDL12_22739</name>
</gene>
<dbReference type="AlphaFoldDB" id="A0A2G9H862"/>
<evidence type="ECO:0000313" key="1">
    <source>
        <dbReference type="EMBL" id="PIN04720.1"/>
    </source>
</evidence>
<protein>
    <submittedName>
        <fullName evidence="2">Uncharacterized protein</fullName>
    </submittedName>
</protein>
<accession>A0A2G9H862</accession>
<evidence type="ECO:0000313" key="2">
    <source>
        <dbReference type="EMBL" id="PIN13711.1"/>
    </source>
</evidence>
<name>A0A2G9H862_9LAMI</name>
<reference evidence="2" key="1">
    <citation type="submission" date="2017-07" db="EMBL/GenBank/DDBJ databases">
        <authorList>
            <person name="Sun Z.S."/>
            <person name="Albrecht U."/>
            <person name="Echele G."/>
            <person name="Lee C.C."/>
        </authorList>
    </citation>
    <scope>NUCLEOTIDE SEQUENCE</scope>
    <source>
        <strain evidence="2">UFG-1</strain>
        <tissue evidence="2">Leaf</tissue>
    </source>
</reference>
<evidence type="ECO:0000313" key="3">
    <source>
        <dbReference type="Proteomes" id="UP000231279"/>
    </source>
</evidence>
<sequence>MVHIHPPEYCRQELLSDLDAFFTQHTIYKKEKVKELINVFRVSNWKFTQSGESETRNLMHIDSKYTYPSSCTIAYHNQTLRSIDHHG</sequence>